<organism evidence="1 2">
    <name type="scientific">Desulfonema limicola</name>
    <dbReference type="NCBI Taxonomy" id="45656"/>
    <lineage>
        <taxon>Bacteria</taxon>
        <taxon>Pseudomonadati</taxon>
        <taxon>Thermodesulfobacteriota</taxon>
        <taxon>Desulfobacteria</taxon>
        <taxon>Desulfobacterales</taxon>
        <taxon>Desulfococcaceae</taxon>
        <taxon>Desulfonema</taxon>
    </lineage>
</organism>
<dbReference type="AlphaFoldDB" id="A0A975GJK1"/>
<sequence>MDFRFSILGYQLFFTRLADDFLENMRQKKNFALEEIRKMIVFPQDWEDRWAFYNPDRFKLEEILFIFISRIRIRIHSENLGRLGSVLADCPGLFAGRWDTETAKEAMFQADAILYLQINPETGCCS</sequence>
<evidence type="ECO:0000313" key="2">
    <source>
        <dbReference type="Proteomes" id="UP000663720"/>
    </source>
</evidence>
<dbReference type="EMBL" id="CP061799">
    <property type="protein sequence ID" value="QTA83532.1"/>
    <property type="molecule type" value="Genomic_DNA"/>
</dbReference>
<gene>
    <name evidence="1" type="ORF">dnl_59440</name>
</gene>
<dbReference type="KEGG" id="dli:dnl_59440"/>
<keyword evidence="2" id="KW-1185">Reference proteome</keyword>
<evidence type="ECO:0000313" key="1">
    <source>
        <dbReference type="EMBL" id="QTA83532.1"/>
    </source>
</evidence>
<reference evidence="1" key="1">
    <citation type="journal article" date="2021" name="Microb. Physiol.">
        <title>Proteogenomic Insights into the Physiology of Marine, Sulfate-Reducing, Filamentous Desulfonema limicola and Desulfonema magnum.</title>
        <authorList>
            <person name="Schnaars V."/>
            <person name="Wohlbrand L."/>
            <person name="Scheve S."/>
            <person name="Hinrichs C."/>
            <person name="Reinhardt R."/>
            <person name="Rabus R."/>
        </authorList>
    </citation>
    <scope>NUCLEOTIDE SEQUENCE</scope>
    <source>
        <strain evidence="1">5ac10</strain>
    </source>
</reference>
<dbReference type="Proteomes" id="UP000663720">
    <property type="component" value="Chromosome"/>
</dbReference>
<name>A0A975GJK1_9BACT</name>
<protein>
    <submittedName>
        <fullName evidence="1">Uncharacterized protein</fullName>
    </submittedName>
</protein>
<accession>A0A975GJK1</accession>
<proteinExistence type="predicted"/>